<protein>
    <submittedName>
        <fullName evidence="1">Uncharacterized protein</fullName>
    </submittedName>
</protein>
<dbReference type="PATRIC" id="fig|1454001.3.peg.1399"/>
<evidence type="ECO:0000313" key="2">
    <source>
        <dbReference type="Proteomes" id="UP000020218"/>
    </source>
</evidence>
<gene>
    <name evidence="1" type="ORF">AW08_01349</name>
</gene>
<comment type="caution">
    <text evidence="1">The sequence shown here is derived from an EMBL/GenBank/DDBJ whole genome shotgun (WGS) entry which is preliminary data.</text>
</comment>
<keyword evidence="2" id="KW-1185">Reference proteome</keyword>
<dbReference type="Proteomes" id="UP000020218">
    <property type="component" value="Unassembled WGS sequence"/>
</dbReference>
<reference evidence="1" key="1">
    <citation type="submission" date="2014-02" db="EMBL/GenBank/DDBJ databases">
        <title>Expanding our view of genomic diversity in Candidatus Accumulibacter clades.</title>
        <authorList>
            <person name="Skennerton C.T."/>
            <person name="Barr J.J."/>
            <person name="Slater F.R."/>
            <person name="Bond P.L."/>
            <person name="Tyson G.W."/>
        </authorList>
    </citation>
    <scope>NUCLEOTIDE SEQUENCE [LARGE SCALE GENOMIC DNA]</scope>
</reference>
<accession>A0A011MZW8</accession>
<organism evidence="1 2">
    <name type="scientific">Candidatus Accumulibacter adjunctus</name>
    <dbReference type="NCBI Taxonomy" id="1454001"/>
    <lineage>
        <taxon>Bacteria</taxon>
        <taxon>Pseudomonadati</taxon>
        <taxon>Pseudomonadota</taxon>
        <taxon>Betaproteobacteria</taxon>
        <taxon>Candidatus Accumulibacter</taxon>
    </lineage>
</organism>
<dbReference type="AlphaFoldDB" id="A0A011MZW8"/>
<proteinExistence type="predicted"/>
<dbReference type="EMBL" id="JFAX01000006">
    <property type="protein sequence ID" value="EXI68131.1"/>
    <property type="molecule type" value="Genomic_DNA"/>
</dbReference>
<name>A0A011MZW8_9PROT</name>
<evidence type="ECO:0000313" key="1">
    <source>
        <dbReference type="EMBL" id="EXI68131.1"/>
    </source>
</evidence>
<dbReference type="STRING" id="1454001.AW08_01349"/>
<sequence>MRPLLPVLALGGAPILTGRQIAEAFKRIRHRLQLEHASGLSWHAARQDLGARGASDNLDALAVHVANGTVPDHGAVLPQLARRRPTSSSHVPALP</sequence>